<keyword evidence="2" id="KW-0812">Transmembrane</keyword>
<evidence type="ECO:0000313" key="4">
    <source>
        <dbReference type="Proteomes" id="UP001420932"/>
    </source>
</evidence>
<gene>
    <name evidence="3" type="ORF">Syun_004523</name>
</gene>
<evidence type="ECO:0000313" key="3">
    <source>
        <dbReference type="EMBL" id="KAK9163621.1"/>
    </source>
</evidence>
<dbReference type="EMBL" id="JBBNAF010000002">
    <property type="protein sequence ID" value="KAK9163621.1"/>
    <property type="molecule type" value="Genomic_DNA"/>
</dbReference>
<feature type="region of interest" description="Disordered" evidence="1">
    <location>
        <begin position="1"/>
        <end position="26"/>
    </location>
</feature>
<keyword evidence="2" id="KW-1133">Transmembrane helix</keyword>
<accession>A0AAP0L3N0</accession>
<reference evidence="3 4" key="1">
    <citation type="submission" date="2024-01" db="EMBL/GenBank/DDBJ databases">
        <title>Genome assemblies of Stephania.</title>
        <authorList>
            <person name="Yang L."/>
        </authorList>
    </citation>
    <scope>NUCLEOTIDE SEQUENCE [LARGE SCALE GENOMIC DNA]</scope>
    <source>
        <strain evidence="3">YNDBR</strain>
        <tissue evidence="3">Leaf</tissue>
    </source>
</reference>
<name>A0AAP0L3N0_9MAGN</name>
<dbReference type="Proteomes" id="UP001420932">
    <property type="component" value="Unassembled WGS sequence"/>
</dbReference>
<evidence type="ECO:0000256" key="2">
    <source>
        <dbReference type="SAM" id="Phobius"/>
    </source>
</evidence>
<feature type="compositionally biased region" description="Basic and acidic residues" evidence="1">
    <location>
        <begin position="8"/>
        <end position="19"/>
    </location>
</feature>
<evidence type="ECO:0000256" key="1">
    <source>
        <dbReference type="SAM" id="MobiDB-lite"/>
    </source>
</evidence>
<keyword evidence="4" id="KW-1185">Reference proteome</keyword>
<protein>
    <submittedName>
        <fullName evidence="3">Uncharacterized protein</fullName>
    </submittedName>
</protein>
<sequence length="99" mass="10530">MSMVEARSGQERRAGEADQKSGWSVVMDDDDGSVSGRWLALATTGHATTMGADARLLKKKTLLRLLVIAAAAGWGNLLNTSVIDYIGGKTLVLNKQTLV</sequence>
<proteinExistence type="predicted"/>
<keyword evidence="2" id="KW-0472">Membrane</keyword>
<comment type="caution">
    <text evidence="3">The sequence shown here is derived from an EMBL/GenBank/DDBJ whole genome shotgun (WGS) entry which is preliminary data.</text>
</comment>
<organism evidence="3 4">
    <name type="scientific">Stephania yunnanensis</name>
    <dbReference type="NCBI Taxonomy" id="152371"/>
    <lineage>
        <taxon>Eukaryota</taxon>
        <taxon>Viridiplantae</taxon>
        <taxon>Streptophyta</taxon>
        <taxon>Embryophyta</taxon>
        <taxon>Tracheophyta</taxon>
        <taxon>Spermatophyta</taxon>
        <taxon>Magnoliopsida</taxon>
        <taxon>Ranunculales</taxon>
        <taxon>Menispermaceae</taxon>
        <taxon>Menispermoideae</taxon>
        <taxon>Cissampelideae</taxon>
        <taxon>Stephania</taxon>
    </lineage>
</organism>
<feature type="transmembrane region" description="Helical" evidence="2">
    <location>
        <begin position="65"/>
        <end position="86"/>
    </location>
</feature>
<dbReference type="AlphaFoldDB" id="A0AAP0L3N0"/>